<protein>
    <recommendedName>
        <fullName evidence="2">ArnR1-like winged helix-turn-helix domain-containing protein</fullName>
    </recommendedName>
</protein>
<reference evidence="1" key="1">
    <citation type="journal article" date="2020" name="mSystems">
        <title>Genome- and Community-Level Interaction Insights into Carbon Utilization and Element Cycling Functions of Hydrothermarchaeota in Hydrothermal Sediment.</title>
        <authorList>
            <person name="Zhou Z."/>
            <person name="Liu Y."/>
            <person name="Xu W."/>
            <person name="Pan J."/>
            <person name="Luo Z.H."/>
            <person name="Li M."/>
        </authorList>
    </citation>
    <scope>NUCLEOTIDE SEQUENCE [LARGE SCALE GENOMIC DNA]</scope>
    <source>
        <strain evidence="1">SpSt-657</strain>
    </source>
</reference>
<name>A0A7J3JT95_9CREN</name>
<comment type="caution">
    <text evidence="1">The sequence shown here is derived from an EMBL/GenBank/DDBJ whole genome shotgun (WGS) entry which is preliminary data.</text>
</comment>
<evidence type="ECO:0008006" key="2">
    <source>
        <dbReference type="Google" id="ProtNLM"/>
    </source>
</evidence>
<dbReference type="EMBL" id="DTBZ01000152">
    <property type="protein sequence ID" value="HGQ18927.1"/>
    <property type="molecule type" value="Genomic_DNA"/>
</dbReference>
<dbReference type="InterPro" id="IPR036388">
    <property type="entry name" value="WH-like_DNA-bd_sf"/>
</dbReference>
<dbReference type="Gene3D" id="1.10.10.10">
    <property type="entry name" value="Winged helix-like DNA-binding domain superfamily/Winged helix DNA-binding domain"/>
    <property type="match status" value="1"/>
</dbReference>
<organism evidence="1">
    <name type="scientific">Ignisphaera aggregans</name>
    <dbReference type="NCBI Taxonomy" id="334771"/>
    <lineage>
        <taxon>Archaea</taxon>
        <taxon>Thermoproteota</taxon>
        <taxon>Thermoprotei</taxon>
        <taxon>Desulfurococcales</taxon>
        <taxon>Desulfurococcaceae</taxon>
        <taxon>Ignisphaera</taxon>
    </lineage>
</organism>
<accession>A0A7J3JT95</accession>
<gene>
    <name evidence="1" type="ORF">ENU30_08160</name>
</gene>
<sequence length="84" mass="9814">MALETSYITRLETLISYTEALDTASASSFTIEELAKLWGTNMDKTKTIVRKLKREGFLRRTRRGRYKLTLAGKILVRLYKRIKK</sequence>
<evidence type="ECO:0000313" key="1">
    <source>
        <dbReference type="EMBL" id="HGQ18927.1"/>
    </source>
</evidence>
<dbReference type="AlphaFoldDB" id="A0A7J3JT95"/>
<dbReference type="SUPFAM" id="SSF46785">
    <property type="entry name" value="Winged helix' DNA-binding domain"/>
    <property type="match status" value="1"/>
</dbReference>
<dbReference type="InterPro" id="IPR036390">
    <property type="entry name" value="WH_DNA-bd_sf"/>
</dbReference>
<proteinExistence type="predicted"/>